<evidence type="ECO:0000256" key="1">
    <source>
        <dbReference type="ARBA" id="ARBA00022729"/>
    </source>
</evidence>
<keyword evidence="5" id="KW-0418">Kinase</keyword>
<dbReference type="PANTHER" id="PTHR32099:SF42">
    <property type="entry name" value="CYSTEINE-RICH RECEPTOR-LIKE PROTEIN KINASE 9-RELATED"/>
    <property type="match status" value="1"/>
</dbReference>
<feature type="chain" id="PRO_5043556535" evidence="3">
    <location>
        <begin position="30"/>
        <end position="308"/>
    </location>
</feature>
<dbReference type="CDD" id="cd23509">
    <property type="entry name" value="Gnk2-like"/>
    <property type="match status" value="2"/>
</dbReference>
<dbReference type="GO" id="GO:0016301">
    <property type="term" value="F:kinase activity"/>
    <property type="evidence" value="ECO:0007669"/>
    <property type="project" value="UniProtKB-KW"/>
</dbReference>
<dbReference type="AlphaFoldDB" id="A0AAX6EIH9"/>
<reference evidence="5" key="1">
    <citation type="journal article" date="2023" name="GigaByte">
        <title>Genome assembly of the bearded iris, Iris pallida Lam.</title>
        <authorList>
            <person name="Bruccoleri R.E."/>
            <person name="Oakeley E.J."/>
            <person name="Faust A.M.E."/>
            <person name="Altorfer M."/>
            <person name="Dessus-Babus S."/>
            <person name="Burckhardt D."/>
            <person name="Oertli M."/>
            <person name="Naumann U."/>
            <person name="Petersen F."/>
            <person name="Wong J."/>
        </authorList>
    </citation>
    <scope>NUCLEOTIDE SEQUENCE</scope>
    <source>
        <strain evidence="5">GSM-AAB239-AS_SAM_17_03QT</strain>
    </source>
</reference>
<name>A0AAX6EIH9_IRIPA</name>
<keyword evidence="5" id="KW-0675">Receptor</keyword>
<keyword evidence="5" id="KW-0808">Transferase</keyword>
<dbReference type="EMBL" id="JANAVB010036220">
    <property type="protein sequence ID" value="KAJ6803816.1"/>
    <property type="molecule type" value="Genomic_DNA"/>
</dbReference>
<dbReference type="InterPro" id="IPR002902">
    <property type="entry name" value="GNK2"/>
</dbReference>
<sequence>MALSRSLLPLLLPLLLVLVVALILPKTTAETLLAQSCEGSNYTANSEFRSNLQLLLASLSASNSYFSTDVVGSSSKAYGLVMCRGDVDPDDCKACVHTASENITQLCVRSKQAIVLYDRCQLRYSDARFFSSSRDGWIILMYNVGDFQRDPEASTAAAKRLMGKVADRAARNVSSPLLFADGTIAYRSDLPVIYGLAQCTSDLSSGICRQCLQQILDVYWSSAYASKKGGRILGYSCNFRYEIYPFFAGDPTISLGATAASAASLSPSPTPVTNVQVATQSGEGEDSYLHSNLFFKIFYLQHGGSSWI</sequence>
<keyword evidence="2" id="KW-0677">Repeat</keyword>
<dbReference type="InterPro" id="IPR038408">
    <property type="entry name" value="GNK2_sf"/>
</dbReference>
<keyword evidence="1 3" id="KW-0732">Signal</keyword>
<dbReference type="Gene3D" id="3.30.430.20">
    <property type="entry name" value="Gnk2 domain, C-X8-C-X2-C motif"/>
    <property type="match status" value="2"/>
</dbReference>
<reference evidence="5" key="2">
    <citation type="submission" date="2023-04" db="EMBL/GenBank/DDBJ databases">
        <authorList>
            <person name="Bruccoleri R.E."/>
            <person name="Oakeley E.J."/>
            <person name="Faust A.-M."/>
            <person name="Dessus-Babus S."/>
            <person name="Altorfer M."/>
            <person name="Burckhardt D."/>
            <person name="Oertli M."/>
            <person name="Naumann U."/>
            <person name="Petersen F."/>
            <person name="Wong J."/>
        </authorList>
    </citation>
    <scope>NUCLEOTIDE SEQUENCE</scope>
    <source>
        <strain evidence="5">GSM-AAB239-AS_SAM_17_03QT</strain>
        <tissue evidence="5">Leaf</tissue>
    </source>
</reference>
<evidence type="ECO:0000259" key="4">
    <source>
        <dbReference type="PROSITE" id="PS51473"/>
    </source>
</evidence>
<protein>
    <submittedName>
        <fullName evidence="5">Cysteine-rich receptor-like protein kinase 10</fullName>
    </submittedName>
</protein>
<evidence type="ECO:0000313" key="6">
    <source>
        <dbReference type="Proteomes" id="UP001140949"/>
    </source>
</evidence>
<comment type="caution">
    <text evidence="5">The sequence shown here is derived from an EMBL/GenBank/DDBJ whole genome shotgun (WGS) entry which is preliminary data.</text>
</comment>
<feature type="domain" description="Gnk2-homologous" evidence="4">
    <location>
        <begin position="30"/>
        <end position="129"/>
    </location>
</feature>
<evidence type="ECO:0000256" key="2">
    <source>
        <dbReference type="ARBA" id="ARBA00022737"/>
    </source>
</evidence>
<evidence type="ECO:0000313" key="5">
    <source>
        <dbReference type="EMBL" id="KAJ6803816.1"/>
    </source>
</evidence>
<feature type="signal peptide" evidence="3">
    <location>
        <begin position="1"/>
        <end position="29"/>
    </location>
</feature>
<accession>A0AAX6EIH9</accession>
<keyword evidence="6" id="KW-1185">Reference proteome</keyword>
<gene>
    <name evidence="5" type="ORF">M6B38_187605</name>
</gene>
<dbReference type="PANTHER" id="PTHR32099">
    <property type="entry name" value="CYSTEINE-RICH REPEAT SECRETORY PROTEIN"/>
    <property type="match status" value="1"/>
</dbReference>
<evidence type="ECO:0000256" key="3">
    <source>
        <dbReference type="SAM" id="SignalP"/>
    </source>
</evidence>
<dbReference type="PROSITE" id="PS51473">
    <property type="entry name" value="GNK2"/>
    <property type="match status" value="2"/>
</dbReference>
<proteinExistence type="predicted"/>
<feature type="domain" description="Gnk2-homologous" evidence="4">
    <location>
        <begin position="135"/>
        <end position="246"/>
    </location>
</feature>
<dbReference type="Pfam" id="PF01657">
    <property type="entry name" value="Stress-antifung"/>
    <property type="match status" value="2"/>
</dbReference>
<organism evidence="5 6">
    <name type="scientific">Iris pallida</name>
    <name type="common">Sweet iris</name>
    <dbReference type="NCBI Taxonomy" id="29817"/>
    <lineage>
        <taxon>Eukaryota</taxon>
        <taxon>Viridiplantae</taxon>
        <taxon>Streptophyta</taxon>
        <taxon>Embryophyta</taxon>
        <taxon>Tracheophyta</taxon>
        <taxon>Spermatophyta</taxon>
        <taxon>Magnoliopsida</taxon>
        <taxon>Liliopsida</taxon>
        <taxon>Asparagales</taxon>
        <taxon>Iridaceae</taxon>
        <taxon>Iridoideae</taxon>
        <taxon>Irideae</taxon>
        <taxon>Iris</taxon>
    </lineage>
</organism>
<dbReference type="Proteomes" id="UP001140949">
    <property type="component" value="Unassembled WGS sequence"/>
</dbReference>